<dbReference type="Proteomes" id="UP000283569">
    <property type="component" value="Unassembled WGS sequence"/>
</dbReference>
<name>A0A420T3Z9_GIBIN</name>
<dbReference type="InterPro" id="IPR012677">
    <property type="entry name" value="Nucleotide-bd_a/b_plait_sf"/>
</dbReference>
<comment type="caution">
    <text evidence="4">The sequence shown here is derived from an EMBL/GenBank/DDBJ whole genome shotgun (WGS) entry which is preliminary data.</text>
</comment>
<dbReference type="Pfam" id="PF00076">
    <property type="entry name" value="RRM_1"/>
    <property type="match status" value="1"/>
</dbReference>
<dbReference type="PROSITE" id="PS50102">
    <property type="entry name" value="RRM"/>
    <property type="match status" value="1"/>
</dbReference>
<sequence>MATRKRPRDVEEYDKYQGLVIYVGNVHYDASPADFEQFLHDHGVSCKLYWPEAGERSHGGWCWARFHHHDDASYAINNLNGAIFCGRKLRTGHVATNSVSPSSNDVSLKMQHGPSSFQDRPEIYDNPFRRENPFSFPKKFQTFNPHTFFQDYEQMKYPGHSSHYFHRPAEHPGFYPSTNSRRPAPPFRQSANYGVQYPECYPPKKMEHLDHRHIPKLQDVWDADKPFLSTANIFAKGIKISGLAITVNHGQTPVDGAVALSRPDEQESQDGSMDIEMTEPRPQLYWQPGRVLGPDPQERAYISHSESFVRPSDMSTSVLSATCRSHIVSYKRPPGVGLGWGDFDRFYEWQLLGRKVQKSMVRAQRFQQSNSPHMTFISELTGCLHIVRTDSTKIESRRKLKRPNLWQKLKNGKN</sequence>
<protein>
    <recommendedName>
        <fullName evidence="3">RRM domain-containing protein</fullName>
    </recommendedName>
</protein>
<dbReference type="EMBL" id="MRDB01000029">
    <property type="protein sequence ID" value="RKL36303.1"/>
    <property type="molecule type" value="Genomic_DNA"/>
</dbReference>
<feature type="compositionally biased region" description="Polar residues" evidence="2">
    <location>
        <begin position="96"/>
        <end position="106"/>
    </location>
</feature>
<feature type="region of interest" description="Disordered" evidence="2">
    <location>
        <begin position="96"/>
        <end position="121"/>
    </location>
</feature>
<evidence type="ECO:0000313" key="4">
    <source>
        <dbReference type="EMBL" id="RKL36303.1"/>
    </source>
</evidence>
<evidence type="ECO:0000259" key="3">
    <source>
        <dbReference type="PROSITE" id="PS50102"/>
    </source>
</evidence>
<dbReference type="AlphaFoldDB" id="A0A420T3Z9"/>
<dbReference type="SUPFAM" id="SSF54928">
    <property type="entry name" value="RNA-binding domain, RBD"/>
    <property type="match status" value="1"/>
</dbReference>
<evidence type="ECO:0000256" key="2">
    <source>
        <dbReference type="SAM" id="MobiDB-lite"/>
    </source>
</evidence>
<dbReference type="InterPro" id="IPR000504">
    <property type="entry name" value="RRM_dom"/>
</dbReference>
<organism evidence="4 5">
    <name type="scientific">Gibberella intermedia</name>
    <name type="common">Bulb rot disease fungus</name>
    <name type="synonym">Fusarium proliferatum</name>
    <dbReference type="NCBI Taxonomy" id="948311"/>
    <lineage>
        <taxon>Eukaryota</taxon>
        <taxon>Fungi</taxon>
        <taxon>Dikarya</taxon>
        <taxon>Ascomycota</taxon>
        <taxon>Pezizomycotina</taxon>
        <taxon>Sordariomycetes</taxon>
        <taxon>Hypocreomycetidae</taxon>
        <taxon>Hypocreales</taxon>
        <taxon>Nectriaceae</taxon>
        <taxon>Fusarium</taxon>
        <taxon>Fusarium fujikuroi species complex</taxon>
    </lineage>
</organism>
<gene>
    <name evidence="4" type="ORF">BFJ72_g8432</name>
</gene>
<dbReference type="SMART" id="SM00360">
    <property type="entry name" value="RRM"/>
    <property type="match status" value="1"/>
</dbReference>
<dbReference type="Gene3D" id="3.30.70.330">
    <property type="match status" value="1"/>
</dbReference>
<dbReference type="GO" id="GO:0003723">
    <property type="term" value="F:RNA binding"/>
    <property type="evidence" value="ECO:0007669"/>
    <property type="project" value="UniProtKB-UniRule"/>
</dbReference>
<dbReference type="InterPro" id="IPR035979">
    <property type="entry name" value="RBD_domain_sf"/>
</dbReference>
<reference evidence="4 5" key="1">
    <citation type="journal article" date="2018" name="Sci. Rep.">
        <title>Characterisation of pathogen-specific regions and novel effector candidates in Fusarium oxysporum f. sp. cepae.</title>
        <authorList>
            <person name="Armitage A.D."/>
            <person name="Taylor A."/>
            <person name="Sobczyk M.K."/>
            <person name="Baxter L."/>
            <person name="Greenfield B.P."/>
            <person name="Bates H.J."/>
            <person name="Wilson F."/>
            <person name="Jackson A.C."/>
            <person name="Ott S."/>
            <person name="Harrison R.J."/>
            <person name="Clarkson J.P."/>
        </authorList>
    </citation>
    <scope>NUCLEOTIDE SEQUENCE [LARGE SCALE GENOMIC DNA]</scope>
    <source>
        <strain evidence="4 5">Fp_A8</strain>
    </source>
</reference>
<evidence type="ECO:0000313" key="5">
    <source>
        <dbReference type="Proteomes" id="UP000283569"/>
    </source>
</evidence>
<evidence type="ECO:0000256" key="1">
    <source>
        <dbReference type="PROSITE-ProRule" id="PRU00176"/>
    </source>
</evidence>
<dbReference type="CDD" id="cd00590">
    <property type="entry name" value="RRM_SF"/>
    <property type="match status" value="1"/>
</dbReference>
<accession>A0A420T3Z9</accession>
<feature type="domain" description="RRM" evidence="3">
    <location>
        <begin position="19"/>
        <end position="96"/>
    </location>
</feature>
<keyword evidence="1" id="KW-0694">RNA-binding</keyword>
<proteinExistence type="predicted"/>